<sequence length="151" mass="17106">MLDVLKKNALWVMVVCVAAVCAIMLFSWNKAEVVDYSSLKEEGSDNVTMHIDNCVNNSSRVMIRGWIYSDKYPKEGTLTVTLSPGDHEYVVPVKTELRRDVSTALKLNQEFERYGFSASIRKIRIPADTTDISVNIIEDGTIKKKHYACQQ</sequence>
<protein>
    <submittedName>
        <fullName evidence="2">Uncharacterized protein</fullName>
    </submittedName>
</protein>
<accession>A0A2N5EA06</accession>
<keyword evidence="1" id="KW-0812">Transmembrane</keyword>
<proteinExistence type="predicted"/>
<dbReference type="RefSeq" id="WP_101815693.1">
    <property type="nucleotide sequence ID" value="NZ_PJZF01000005.1"/>
</dbReference>
<evidence type="ECO:0000313" key="2">
    <source>
        <dbReference type="EMBL" id="PLR38748.1"/>
    </source>
</evidence>
<dbReference type="OrthoDB" id="9890489at2"/>
<organism evidence="2 3">
    <name type="scientific">Chimaeribacter californicus</name>
    <dbReference type="NCBI Taxonomy" id="2060067"/>
    <lineage>
        <taxon>Bacteria</taxon>
        <taxon>Pseudomonadati</taxon>
        <taxon>Pseudomonadota</taxon>
        <taxon>Gammaproteobacteria</taxon>
        <taxon>Enterobacterales</taxon>
        <taxon>Yersiniaceae</taxon>
        <taxon>Chimaeribacter</taxon>
    </lineage>
</organism>
<keyword evidence="3" id="KW-1185">Reference proteome</keyword>
<gene>
    <name evidence="2" type="ORF">CYR55_08360</name>
</gene>
<feature type="transmembrane region" description="Helical" evidence="1">
    <location>
        <begin position="9"/>
        <end position="28"/>
    </location>
</feature>
<comment type="caution">
    <text evidence="2">The sequence shown here is derived from an EMBL/GenBank/DDBJ whole genome shotgun (WGS) entry which is preliminary data.</text>
</comment>
<dbReference type="AlphaFoldDB" id="A0A2N5EA06"/>
<dbReference type="Proteomes" id="UP000234240">
    <property type="component" value="Unassembled WGS sequence"/>
</dbReference>
<evidence type="ECO:0000256" key="1">
    <source>
        <dbReference type="SAM" id="Phobius"/>
    </source>
</evidence>
<keyword evidence="1" id="KW-0472">Membrane</keyword>
<reference evidence="2 3" key="1">
    <citation type="submission" date="2017-12" db="EMBL/GenBank/DDBJ databases">
        <title>Characterization of six clinical isolates of Enterochimera gen. nov., a novel genus of the Yersiniaciae family and the three species Enterochimera arupensis sp. nov., Enterochimera coloradensis sp. nov, and Enterochimera californica sp. nov.</title>
        <authorList>
            <person name="Rossi A."/>
            <person name="Fisher M."/>
        </authorList>
    </citation>
    <scope>NUCLEOTIDE SEQUENCE [LARGE SCALE GENOMIC DNA]</scope>
    <source>
        <strain evidence="3">2015-Iso6</strain>
    </source>
</reference>
<name>A0A2N5EA06_9GAMM</name>
<keyword evidence="1" id="KW-1133">Transmembrane helix</keyword>
<evidence type="ECO:0000313" key="3">
    <source>
        <dbReference type="Proteomes" id="UP000234240"/>
    </source>
</evidence>
<dbReference type="EMBL" id="PJZF01000005">
    <property type="protein sequence ID" value="PLR38748.1"/>
    <property type="molecule type" value="Genomic_DNA"/>
</dbReference>